<dbReference type="InterPro" id="IPR052639">
    <property type="entry name" value="TRAIP_ubiq-protein_ligase"/>
</dbReference>
<dbReference type="InterPro" id="IPR013083">
    <property type="entry name" value="Znf_RING/FYVE/PHD"/>
</dbReference>
<evidence type="ECO:0000313" key="3">
    <source>
        <dbReference type="EMBL" id="KAK3234566.1"/>
    </source>
</evidence>
<dbReference type="Pfam" id="PF13639">
    <property type="entry name" value="zf-RING_2"/>
    <property type="match status" value="1"/>
</dbReference>
<dbReference type="GO" id="GO:0090734">
    <property type="term" value="C:site of DNA damage"/>
    <property type="evidence" value="ECO:0007669"/>
    <property type="project" value="TreeGrafter"/>
</dbReference>
<dbReference type="GO" id="GO:0061630">
    <property type="term" value="F:ubiquitin protein ligase activity"/>
    <property type="evidence" value="ECO:0007669"/>
    <property type="project" value="TreeGrafter"/>
</dbReference>
<sequence>MSVSMCMPMIKYDDYAGNPVKDDQDWENIKREKTRNLDDVCSICLEFAFHNNESREAYQFSGCGHVFHVECIAKALETNNKCPNCRDLVNPSDQAELITFRGKRVEHKKALHKYIFDNRNTVRLVDFGLETDLGKLMKKYKLEYSVYRALVINGTLTVDNMQDVQADPNIVSRLIAKATERNSYMENINSRIKKKQLTTQNIDLVRDDVIRYNLMLWFCKKLEDESDEYEGFLSRGGPDLTMENMEFVENDLDDKELRELYTYIVRVSGVTLEEFVDFYNHFEDYDLLVDAYKGLIHSEQLSMDAIEDYRHDLEKYNLMEMAYRVSAIPAVRVTMDNIEDVREDLEKYNLMEMAYKESIIPEGSVTMSNIEQVREDLKKYDLIEMAYKRSIIPEQSVTMNNIEQAREDLEKYNLVGMAYEKSIIAGRHLTMDNIKEARKDLQKYGLMKMAYKESIIAGHHLTMDNLKEARTNLKQFGLMTMAYKDSIIAGGYLTIHDMKANHVRKDLKKYGLMKMAYKECIINSGSLTMDNIESFRRDLEHYELISEAYEEMIRRHDITEDNMEIVRQDLEKYNLISKVGPAIK</sequence>
<dbReference type="GO" id="GO:0005634">
    <property type="term" value="C:nucleus"/>
    <property type="evidence" value="ECO:0007669"/>
    <property type="project" value="TreeGrafter"/>
</dbReference>
<protein>
    <recommendedName>
        <fullName evidence="2">RING-type domain-containing protein</fullName>
    </recommendedName>
</protein>
<evidence type="ECO:0000256" key="1">
    <source>
        <dbReference type="PROSITE-ProRule" id="PRU00175"/>
    </source>
</evidence>
<dbReference type="SMART" id="SM00184">
    <property type="entry name" value="RING"/>
    <property type="match status" value="1"/>
</dbReference>
<comment type="caution">
    <text evidence="3">The sequence shown here is derived from an EMBL/GenBank/DDBJ whole genome shotgun (WGS) entry which is preliminary data.</text>
</comment>
<dbReference type="EMBL" id="LGRX02035483">
    <property type="protein sequence ID" value="KAK3234566.1"/>
    <property type="molecule type" value="Genomic_DNA"/>
</dbReference>
<dbReference type="GO" id="GO:0031297">
    <property type="term" value="P:replication fork processing"/>
    <property type="evidence" value="ECO:0007669"/>
    <property type="project" value="TreeGrafter"/>
</dbReference>
<keyword evidence="1" id="KW-0863">Zinc-finger</keyword>
<dbReference type="AlphaFoldDB" id="A0AAE0BDH2"/>
<dbReference type="InterPro" id="IPR001841">
    <property type="entry name" value="Znf_RING"/>
</dbReference>
<dbReference type="GO" id="GO:0016567">
    <property type="term" value="P:protein ubiquitination"/>
    <property type="evidence" value="ECO:0007669"/>
    <property type="project" value="TreeGrafter"/>
</dbReference>
<dbReference type="GO" id="GO:0008270">
    <property type="term" value="F:zinc ion binding"/>
    <property type="evidence" value="ECO:0007669"/>
    <property type="project" value="UniProtKB-KW"/>
</dbReference>
<organism evidence="3 4">
    <name type="scientific">Cymbomonas tetramitiformis</name>
    <dbReference type="NCBI Taxonomy" id="36881"/>
    <lineage>
        <taxon>Eukaryota</taxon>
        <taxon>Viridiplantae</taxon>
        <taxon>Chlorophyta</taxon>
        <taxon>Pyramimonadophyceae</taxon>
        <taxon>Pyramimonadales</taxon>
        <taxon>Pyramimonadaceae</taxon>
        <taxon>Cymbomonas</taxon>
    </lineage>
</organism>
<proteinExistence type="predicted"/>
<gene>
    <name evidence="3" type="ORF">CYMTET_55117</name>
</gene>
<dbReference type="PANTHER" id="PTHR46569:SF1">
    <property type="entry name" value="E3 UBIQUITIN-PROTEIN LIGASE RFWD3-RELATED"/>
    <property type="match status" value="1"/>
</dbReference>
<keyword evidence="4" id="KW-1185">Reference proteome</keyword>
<name>A0AAE0BDH2_9CHLO</name>
<dbReference type="SUPFAM" id="SSF57850">
    <property type="entry name" value="RING/U-box"/>
    <property type="match status" value="1"/>
</dbReference>
<dbReference type="PROSITE" id="PS50089">
    <property type="entry name" value="ZF_RING_2"/>
    <property type="match status" value="1"/>
</dbReference>
<accession>A0AAE0BDH2</accession>
<keyword evidence="1" id="KW-0479">Metal-binding</keyword>
<dbReference type="PANTHER" id="PTHR46569">
    <property type="entry name" value="E3 UBIQUITIN-PROTEIN LIGASE TRAIP"/>
    <property type="match status" value="1"/>
</dbReference>
<feature type="domain" description="RING-type" evidence="2">
    <location>
        <begin position="41"/>
        <end position="86"/>
    </location>
</feature>
<dbReference type="Gene3D" id="3.30.40.10">
    <property type="entry name" value="Zinc/RING finger domain, C3HC4 (zinc finger)"/>
    <property type="match status" value="1"/>
</dbReference>
<reference evidence="3 4" key="1">
    <citation type="journal article" date="2015" name="Genome Biol. Evol.">
        <title>Comparative Genomics of a Bacterivorous Green Alga Reveals Evolutionary Causalities and Consequences of Phago-Mixotrophic Mode of Nutrition.</title>
        <authorList>
            <person name="Burns J.A."/>
            <person name="Paasch A."/>
            <person name="Narechania A."/>
            <person name="Kim E."/>
        </authorList>
    </citation>
    <scope>NUCLEOTIDE SEQUENCE [LARGE SCALE GENOMIC DNA]</scope>
    <source>
        <strain evidence="3 4">PLY_AMNH</strain>
    </source>
</reference>
<dbReference type="Proteomes" id="UP001190700">
    <property type="component" value="Unassembled WGS sequence"/>
</dbReference>
<evidence type="ECO:0000313" key="4">
    <source>
        <dbReference type="Proteomes" id="UP001190700"/>
    </source>
</evidence>
<evidence type="ECO:0000259" key="2">
    <source>
        <dbReference type="PROSITE" id="PS50089"/>
    </source>
</evidence>
<keyword evidence="1" id="KW-0862">Zinc</keyword>